<dbReference type="Proteomes" id="UP000822688">
    <property type="component" value="Chromosome 6"/>
</dbReference>
<comment type="caution">
    <text evidence="2">The sequence shown here is derived from an EMBL/GenBank/DDBJ whole genome shotgun (WGS) entry which is preliminary data.</text>
</comment>
<evidence type="ECO:0000313" key="3">
    <source>
        <dbReference type="Proteomes" id="UP000822688"/>
    </source>
</evidence>
<keyword evidence="3" id="KW-1185">Reference proteome</keyword>
<reference evidence="2 3" key="1">
    <citation type="submission" date="2020-06" db="EMBL/GenBank/DDBJ databases">
        <title>WGS assembly of Ceratodon purpureus strain R40.</title>
        <authorList>
            <person name="Carey S.B."/>
            <person name="Jenkins J."/>
            <person name="Shu S."/>
            <person name="Lovell J.T."/>
            <person name="Sreedasyam A."/>
            <person name="Maumus F."/>
            <person name="Tiley G.P."/>
            <person name="Fernandez-Pozo N."/>
            <person name="Barry K."/>
            <person name="Chen C."/>
            <person name="Wang M."/>
            <person name="Lipzen A."/>
            <person name="Daum C."/>
            <person name="Saski C.A."/>
            <person name="Payton A.C."/>
            <person name="Mcbreen J.C."/>
            <person name="Conrad R.E."/>
            <person name="Kollar L.M."/>
            <person name="Olsson S."/>
            <person name="Huttunen S."/>
            <person name="Landis J.B."/>
            <person name="Wickett N.J."/>
            <person name="Johnson M.G."/>
            <person name="Rensing S.A."/>
            <person name="Grimwood J."/>
            <person name="Schmutz J."/>
            <person name="Mcdaniel S.F."/>
        </authorList>
    </citation>
    <scope>NUCLEOTIDE SEQUENCE [LARGE SCALE GENOMIC DNA]</scope>
    <source>
        <strain evidence="2 3">R40</strain>
    </source>
</reference>
<organism evidence="2 3">
    <name type="scientific">Ceratodon purpureus</name>
    <name type="common">Fire moss</name>
    <name type="synonym">Dicranum purpureum</name>
    <dbReference type="NCBI Taxonomy" id="3225"/>
    <lineage>
        <taxon>Eukaryota</taxon>
        <taxon>Viridiplantae</taxon>
        <taxon>Streptophyta</taxon>
        <taxon>Embryophyta</taxon>
        <taxon>Bryophyta</taxon>
        <taxon>Bryophytina</taxon>
        <taxon>Bryopsida</taxon>
        <taxon>Dicranidae</taxon>
        <taxon>Pseudoditrichales</taxon>
        <taxon>Ditrichaceae</taxon>
        <taxon>Ceratodon</taxon>
    </lineage>
</organism>
<feature type="chain" id="PRO_5035930201" evidence="1">
    <location>
        <begin position="17"/>
        <end position="38"/>
    </location>
</feature>
<evidence type="ECO:0000313" key="2">
    <source>
        <dbReference type="EMBL" id="KAG0570582.1"/>
    </source>
</evidence>
<accession>A0A8T0HJ09</accession>
<dbReference type="EMBL" id="CM026427">
    <property type="protein sequence ID" value="KAG0570582.1"/>
    <property type="molecule type" value="Genomic_DNA"/>
</dbReference>
<protein>
    <submittedName>
        <fullName evidence="2">Uncharacterized protein</fullName>
    </submittedName>
</protein>
<sequence>MNQLAVFLVLAASCEILLFNQPFESQIDSYCSNEFSMS</sequence>
<name>A0A8T0HJ09_CERPU</name>
<keyword evidence="1" id="KW-0732">Signal</keyword>
<dbReference type="AlphaFoldDB" id="A0A8T0HJ09"/>
<gene>
    <name evidence="2" type="ORF">KC19_6G172500</name>
</gene>
<proteinExistence type="predicted"/>
<evidence type="ECO:0000256" key="1">
    <source>
        <dbReference type="SAM" id="SignalP"/>
    </source>
</evidence>
<feature type="signal peptide" evidence="1">
    <location>
        <begin position="1"/>
        <end position="16"/>
    </location>
</feature>